<feature type="compositionally biased region" description="Low complexity" evidence="1">
    <location>
        <begin position="56"/>
        <end position="67"/>
    </location>
</feature>
<feature type="compositionally biased region" description="Basic and acidic residues" evidence="1">
    <location>
        <begin position="870"/>
        <end position="892"/>
    </location>
</feature>
<feature type="compositionally biased region" description="Low complexity" evidence="1">
    <location>
        <begin position="782"/>
        <end position="800"/>
    </location>
</feature>
<feature type="compositionally biased region" description="Basic and acidic residues" evidence="1">
    <location>
        <begin position="953"/>
        <end position="963"/>
    </location>
</feature>
<dbReference type="EMBL" id="LNIX01000003">
    <property type="protein sequence ID" value="OXA58449.1"/>
    <property type="molecule type" value="Genomic_DNA"/>
</dbReference>
<feature type="compositionally biased region" description="Low complexity" evidence="1">
    <location>
        <begin position="222"/>
        <end position="232"/>
    </location>
</feature>
<feature type="compositionally biased region" description="Low complexity" evidence="1">
    <location>
        <begin position="825"/>
        <end position="838"/>
    </location>
</feature>
<evidence type="ECO:0000313" key="2">
    <source>
        <dbReference type="EMBL" id="OXA58449.1"/>
    </source>
</evidence>
<feature type="compositionally biased region" description="Basic and acidic residues" evidence="1">
    <location>
        <begin position="596"/>
        <end position="614"/>
    </location>
</feature>
<feature type="compositionally biased region" description="Polar residues" evidence="1">
    <location>
        <begin position="981"/>
        <end position="993"/>
    </location>
</feature>
<sequence>MYRLASLLPVCLLIVIIFTNIGVEEKKLHSLQRAKRSPFFMFKWGMKRTKKPLVLSPSSPSSPPSSSDTKTKDNNKADVPGLPTTTELYETNTPPPTTTTTHPPTTTTKKPIFSTTTEVPKPEPIQQGRRFDRLKNLRGSTPNPGRSKTTEIPLTFDDDGKKLEDESLVIPDDDDEDNTGSVAGKGKPSTGKSSTGKSHVKNHKDKARGMKRMDRLKKFRTETTPVPTTITTEEPKSSGGSKKDNPFMPKKGKRVDRLKKFRDAETTETPMTTDVPLTFEDDGKKLADESLVIPDNDDDNPSADKKGGAQAGGAGSKPFKVYKGKRVDRLAKFRVTEPPNNGDKGGGINRAKSVPITTETPPDSDRKKLPFAINKGKRVDRLKKFRDAETTLAPTTTESPPDETTPNNKKDGGSKTKSNPFMPKKGKRVDRLKKFRDAETTEIPGTTETPLTFDDDGKKLSDESLVIPDEDEPDSSKSDAKSSTGDKTKANPSDKNGGTKKVFSVFFFIFPGSGGAQAPLAPPLATPLLSLAKTMQKKEKEKDKDEQMTTEVPLTFDDDGKKLADESLVIPDDDEDGTDSVAGKKKPLTGKKHGKTQGDKARGMKRVDRLKKFNIETTPVPTTTEEPKPSGGNKKDNPFMPKKGKRVDRLKKFRDAETTENPTTTDVPLTFDDDGKKLADESLVIPDNDDDNPSADKKGGAQTGSAGNKPFKVHKGKRVDRLAKFRVTEPPNNSDKGRGINRAKSVPITTETPPNSDRKKLPFAINKGKRVDRLKKFRDAETTPAPTTTESPPEETTPSSKKNANPFLPKKGKRVDRLKKFRDAQTTQVPVTTDVPLTFDDDGKKLSDESLVIPDNDDDSSSTKGGKKSSTRDKTKANPSVGKKDDTEDKASKKAIVGKNHAKKEEGKGQGRGMVRKQITTEIPLTFDDDGKKLADESLVLPDDDDDSPSSSSKDKKFKDHGAITHKKSHPPSKIVGRSMQRGTQSEITSTTAPEAISVNKVEHTFPAPPPNSPPVGMGQWTHKLSTK</sequence>
<feature type="compositionally biased region" description="Basic and acidic residues" evidence="1">
    <location>
        <begin position="325"/>
        <end position="335"/>
    </location>
</feature>
<gene>
    <name evidence="2" type="ORF">Fcan01_06422</name>
</gene>
<feature type="compositionally biased region" description="Basic and acidic residues" evidence="1">
    <location>
        <begin position="233"/>
        <end position="245"/>
    </location>
</feature>
<evidence type="ECO:0000313" key="3">
    <source>
        <dbReference type="Proteomes" id="UP000198287"/>
    </source>
</evidence>
<feature type="compositionally biased region" description="Low complexity" evidence="1">
    <location>
        <begin position="184"/>
        <end position="197"/>
    </location>
</feature>
<feature type="compositionally biased region" description="Basic and acidic residues" evidence="1">
    <location>
        <begin position="536"/>
        <end position="547"/>
    </location>
</feature>
<evidence type="ECO:0000256" key="1">
    <source>
        <dbReference type="SAM" id="MobiDB-lite"/>
    </source>
</evidence>
<name>A0A226ELW2_FOLCA</name>
<feature type="compositionally biased region" description="Basic and acidic residues" evidence="1">
    <location>
        <begin position="625"/>
        <end position="637"/>
    </location>
</feature>
<feature type="compositionally biased region" description="Basic residues" evidence="1">
    <location>
        <begin position="375"/>
        <end position="384"/>
    </location>
</feature>
<accession>A0A226ELW2</accession>
<protein>
    <submittedName>
        <fullName evidence="2">Uncharacterized protein</fullName>
    </submittedName>
</protein>
<feature type="compositionally biased region" description="Low complexity" evidence="1">
    <location>
        <begin position="441"/>
        <end position="452"/>
    </location>
</feature>
<reference evidence="2 3" key="1">
    <citation type="submission" date="2015-12" db="EMBL/GenBank/DDBJ databases">
        <title>The genome of Folsomia candida.</title>
        <authorList>
            <person name="Faddeeva A."/>
            <person name="Derks M.F."/>
            <person name="Anvar Y."/>
            <person name="Smit S."/>
            <person name="Van Straalen N."/>
            <person name="Roelofs D."/>
        </authorList>
    </citation>
    <scope>NUCLEOTIDE SEQUENCE [LARGE SCALE GENOMIC DNA]</scope>
    <source>
        <strain evidence="2 3">VU population</strain>
        <tissue evidence="2">Whole body</tissue>
    </source>
</reference>
<feature type="region of interest" description="Disordered" evidence="1">
    <location>
        <begin position="535"/>
        <end position="1028"/>
    </location>
</feature>
<feature type="compositionally biased region" description="Basic residues" evidence="1">
    <location>
        <begin position="583"/>
        <end position="595"/>
    </location>
</feature>
<feature type="compositionally biased region" description="Low complexity" evidence="1">
    <location>
        <begin position="83"/>
        <end position="117"/>
    </location>
</feature>
<proteinExistence type="predicted"/>
<feature type="compositionally biased region" description="Basic and acidic residues" evidence="1">
    <location>
        <begin position="474"/>
        <end position="489"/>
    </location>
</feature>
<dbReference type="AlphaFoldDB" id="A0A226ELW2"/>
<feature type="compositionally biased region" description="Basic residues" evidence="1">
    <location>
        <begin position="810"/>
        <end position="820"/>
    </location>
</feature>
<feature type="compositionally biased region" description="Low complexity" evidence="1">
    <location>
        <begin position="394"/>
        <end position="406"/>
    </location>
</feature>
<feature type="region of interest" description="Disordered" evidence="1">
    <location>
        <begin position="51"/>
        <end position="499"/>
    </location>
</feature>
<feature type="compositionally biased region" description="Basic residues" evidence="1">
    <location>
        <begin position="767"/>
        <end position="776"/>
    </location>
</feature>
<comment type="caution">
    <text evidence="2">The sequence shown here is derived from an EMBL/GenBank/DDBJ whole genome shotgun (WGS) entry which is preliminary data.</text>
</comment>
<feature type="compositionally biased region" description="Basic residues" evidence="1">
    <location>
        <begin position="250"/>
        <end position="260"/>
    </location>
</feature>
<dbReference type="Proteomes" id="UP000198287">
    <property type="component" value="Unassembled WGS sequence"/>
</dbReference>
<feature type="compositionally biased region" description="Basic residues" evidence="1">
    <location>
        <begin position="424"/>
        <end position="434"/>
    </location>
</feature>
<feature type="compositionally biased region" description="Polar residues" evidence="1">
    <location>
        <begin position="138"/>
        <end position="152"/>
    </location>
</feature>
<keyword evidence="3" id="KW-1185">Reference proteome</keyword>
<feature type="compositionally biased region" description="Basic residues" evidence="1">
    <location>
        <begin position="642"/>
        <end position="652"/>
    </location>
</feature>
<organism evidence="2 3">
    <name type="scientific">Folsomia candida</name>
    <name type="common">Springtail</name>
    <dbReference type="NCBI Taxonomy" id="158441"/>
    <lineage>
        <taxon>Eukaryota</taxon>
        <taxon>Metazoa</taxon>
        <taxon>Ecdysozoa</taxon>
        <taxon>Arthropoda</taxon>
        <taxon>Hexapoda</taxon>
        <taxon>Collembola</taxon>
        <taxon>Entomobryomorpha</taxon>
        <taxon>Isotomoidea</taxon>
        <taxon>Isotomidae</taxon>
        <taxon>Proisotominae</taxon>
        <taxon>Folsomia</taxon>
    </lineage>
</organism>